<evidence type="ECO:0000313" key="3">
    <source>
        <dbReference type="EMBL" id="QJA68904.1"/>
    </source>
</evidence>
<protein>
    <submittedName>
        <fullName evidence="2">Uncharacterized protein</fullName>
    </submittedName>
</protein>
<dbReference type="AlphaFoldDB" id="A0A6M3IH81"/>
<organism evidence="2">
    <name type="scientific">viral metagenome</name>
    <dbReference type="NCBI Taxonomy" id="1070528"/>
    <lineage>
        <taxon>unclassified sequences</taxon>
        <taxon>metagenomes</taxon>
        <taxon>organismal metagenomes</taxon>
    </lineage>
</organism>
<sequence length="138" mass="15922">MAELSTELRDCVCAKLDKEQMCDGCKLRLKAADEIERLDDLVAHLSAHCEAKTGDTVQDGMWDDIWYCVYPNDSSWEYPGQIIREVRAEFERLRNDLADLQKRYDLMREAILDIRSETSDGRILARCDSVVTCDRSEP</sequence>
<accession>A0A6M3IH81</accession>
<dbReference type="EMBL" id="MT141659">
    <property type="protein sequence ID" value="QJA68904.1"/>
    <property type="molecule type" value="Genomic_DNA"/>
</dbReference>
<proteinExistence type="predicted"/>
<name>A0A6M3IH81_9ZZZZ</name>
<dbReference type="EMBL" id="MT141237">
    <property type="protein sequence ID" value="QJA56763.1"/>
    <property type="molecule type" value="Genomic_DNA"/>
</dbReference>
<reference evidence="2" key="1">
    <citation type="submission" date="2020-03" db="EMBL/GenBank/DDBJ databases">
        <title>The deep terrestrial virosphere.</title>
        <authorList>
            <person name="Holmfeldt K."/>
            <person name="Nilsson E."/>
            <person name="Simone D."/>
            <person name="Lopez-Fernandez M."/>
            <person name="Wu X."/>
            <person name="de Brujin I."/>
            <person name="Lundin D."/>
            <person name="Andersson A."/>
            <person name="Bertilsson S."/>
            <person name="Dopson M."/>
        </authorList>
    </citation>
    <scope>NUCLEOTIDE SEQUENCE</scope>
    <source>
        <strain evidence="3">MM415A05479</strain>
        <strain evidence="2">MM415B01796</strain>
    </source>
</reference>
<keyword evidence="1" id="KW-0175">Coiled coil</keyword>
<evidence type="ECO:0000313" key="2">
    <source>
        <dbReference type="EMBL" id="QJA56763.1"/>
    </source>
</evidence>
<gene>
    <name evidence="3" type="ORF">MM415A05479_0010</name>
    <name evidence="2" type="ORF">MM415B01796_0019</name>
</gene>
<feature type="coiled-coil region" evidence="1">
    <location>
        <begin position="83"/>
        <end position="117"/>
    </location>
</feature>
<evidence type="ECO:0000256" key="1">
    <source>
        <dbReference type="SAM" id="Coils"/>
    </source>
</evidence>